<evidence type="ECO:0000313" key="3">
    <source>
        <dbReference type="Proteomes" id="UP000050795"/>
    </source>
</evidence>
<proteinExistence type="predicted"/>
<dbReference type="AlphaFoldDB" id="A0AA85ITW8"/>
<evidence type="ECO:0000259" key="2">
    <source>
        <dbReference type="SMART" id="SM00355"/>
    </source>
</evidence>
<evidence type="ECO:0000313" key="4">
    <source>
        <dbReference type="WBParaSite" id="TREG1_104910.1"/>
    </source>
</evidence>
<dbReference type="Gene3D" id="3.30.160.60">
    <property type="entry name" value="Classic Zinc Finger"/>
    <property type="match status" value="1"/>
</dbReference>
<feature type="region of interest" description="Disordered" evidence="1">
    <location>
        <begin position="288"/>
        <end position="307"/>
    </location>
</feature>
<organism evidence="3 4">
    <name type="scientific">Trichobilharzia regenti</name>
    <name type="common">Nasal bird schistosome</name>
    <dbReference type="NCBI Taxonomy" id="157069"/>
    <lineage>
        <taxon>Eukaryota</taxon>
        <taxon>Metazoa</taxon>
        <taxon>Spiralia</taxon>
        <taxon>Lophotrochozoa</taxon>
        <taxon>Platyhelminthes</taxon>
        <taxon>Trematoda</taxon>
        <taxon>Digenea</taxon>
        <taxon>Strigeidida</taxon>
        <taxon>Schistosomatoidea</taxon>
        <taxon>Schistosomatidae</taxon>
        <taxon>Trichobilharzia</taxon>
    </lineage>
</organism>
<dbReference type="WBParaSite" id="TREG1_104910.1">
    <property type="protein sequence ID" value="TREG1_104910.1"/>
    <property type="gene ID" value="TREG1_104910"/>
</dbReference>
<feature type="domain" description="C2H2-type" evidence="2">
    <location>
        <begin position="157"/>
        <end position="176"/>
    </location>
</feature>
<reference evidence="4" key="2">
    <citation type="submission" date="2023-11" db="UniProtKB">
        <authorList>
            <consortium name="WormBaseParasite"/>
        </authorList>
    </citation>
    <scope>IDENTIFICATION</scope>
</reference>
<keyword evidence="3" id="KW-1185">Reference proteome</keyword>
<feature type="domain" description="C2H2-type" evidence="2">
    <location>
        <begin position="332"/>
        <end position="357"/>
    </location>
</feature>
<dbReference type="Proteomes" id="UP000050795">
    <property type="component" value="Unassembled WGS sequence"/>
</dbReference>
<feature type="domain" description="C2H2-type" evidence="2">
    <location>
        <begin position="10"/>
        <end position="35"/>
    </location>
</feature>
<evidence type="ECO:0000256" key="1">
    <source>
        <dbReference type="SAM" id="MobiDB-lite"/>
    </source>
</evidence>
<dbReference type="InterPro" id="IPR013087">
    <property type="entry name" value="Znf_C2H2_type"/>
</dbReference>
<name>A0AA85ITW8_TRIRE</name>
<feature type="domain" description="C2H2-type" evidence="2">
    <location>
        <begin position="248"/>
        <end position="268"/>
    </location>
</feature>
<feature type="domain" description="C2H2-type" evidence="2">
    <location>
        <begin position="89"/>
        <end position="113"/>
    </location>
</feature>
<reference evidence="3" key="1">
    <citation type="submission" date="2022-06" db="EMBL/GenBank/DDBJ databases">
        <authorList>
            <person name="Berger JAMES D."/>
            <person name="Berger JAMES D."/>
        </authorList>
    </citation>
    <scope>NUCLEOTIDE SEQUENCE [LARGE SCALE GENOMIC DNA]</scope>
</reference>
<dbReference type="SMART" id="SM00355">
    <property type="entry name" value="ZnF_C2H2"/>
    <property type="match status" value="6"/>
</dbReference>
<sequence>MRCHIKYATHICLWNDCQMNTLQDHLQLLRHALLHAFFEDCIVNTNKLLKSHHETWSFVCSGPSYQKPAYRQRSTDTFLSNPVILQEGFRCQWKDCHFVTDVAVLLVYHAFHHAYLKMDSDDDNDDGDDERHEDSSQLICLWQSLDNDKRNNSTESNTCNFVCNRRSLLRRHVRRHTGLPNYICSSCLSCFTEFVSFKEHFICSVFGDQQNEIRYNEPGNEDNHCPIELKIIEESKFFPKHLEGRALFRCPTCIREFITKECWSTHKNGCPKSKNKMKPTVSTIATTSTTTNTKTDEVINPKPSKNNAVINPRKRVSQPYYKTVANTTDYLYCCQVGNCTYKSSKLTGYRFHYRRYHLSSNPDGLWYSCHICTAYKARKPCTISHHLKTVHSFKVPDGYEESQSNEEVLTSAELLERLYQVS</sequence>
<accession>A0AA85ITW8</accession>
<feature type="domain" description="C2H2-type" evidence="2">
    <location>
        <begin position="367"/>
        <end position="391"/>
    </location>
</feature>
<protein>
    <recommendedName>
        <fullName evidence="2">C2H2-type domain-containing protein</fullName>
    </recommendedName>
</protein>